<evidence type="ECO:0000313" key="3">
    <source>
        <dbReference type="Proteomes" id="UP000192917"/>
    </source>
</evidence>
<dbReference type="RefSeq" id="WP_085124286.1">
    <property type="nucleotide sequence ID" value="NZ_FWZX01000017.1"/>
</dbReference>
<accession>A0A1Y6CCF8</accession>
<proteinExistence type="predicted"/>
<dbReference type="PANTHER" id="PTHR35446">
    <property type="entry name" value="SI:CH211-175M2.5"/>
    <property type="match status" value="1"/>
</dbReference>
<keyword evidence="2" id="KW-0575">Peroxidase</keyword>
<dbReference type="InterPro" id="IPR004675">
    <property type="entry name" value="AhpD_core"/>
</dbReference>
<organism evidence="2 3">
    <name type="scientific">Tistlia consotensis USBA 355</name>
    <dbReference type="NCBI Taxonomy" id="560819"/>
    <lineage>
        <taxon>Bacteria</taxon>
        <taxon>Pseudomonadati</taxon>
        <taxon>Pseudomonadota</taxon>
        <taxon>Alphaproteobacteria</taxon>
        <taxon>Rhodospirillales</taxon>
        <taxon>Rhodovibrionaceae</taxon>
        <taxon>Tistlia</taxon>
    </lineage>
</organism>
<dbReference type="STRING" id="560819.SAMN05428998_11753"/>
<dbReference type="Pfam" id="PF02627">
    <property type="entry name" value="CMD"/>
    <property type="match status" value="1"/>
</dbReference>
<keyword evidence="2" id="KW-0560">Oxidoreductase</keyword>
<gene>
    <name evidence="2" type="ORF">SAMN05428998_11753</name>
</gene>
<sequence>MARLSQVDPAAAEGKTKQLLEAVQKKMGATPNITRVMANQPAVLEGYLAFSGAVAGGGFAPKTREAISLAVAGVNGCDYCTAAHSFIAGSLKVPADEIGRHCRGEAADPKVQAILTLSQRILETRGRLADADLAAARAAGLDDAAVTETVANVALNLFTNLINNVAHTDIDFPPVRP</sequence>
<evidence type="ECO:0000259" key="1">
    <source>
        <dbReference type="Pfam" id="PF02627"/>
    </source>
</evidence>
<reference evidence="2 3" key="1">
    <citation type="submission" date="2017-04" db="EMBL/GenBank/DDBJ databases">
        <authorList>
            <person name="Afonso C.L."/>
            <person name="Miller P.J."/>
            <person name="Scott M.A."/>
            <person name="Spackman E."/>
            <person name="Goraichik I."/>
            <person name="Dimitrov K.M."/>
            <person name="Suarez D.L."/>
            <person name="Swayne D.E."/>
        </authorList>
    </citation>
    <scope>NUCLEOTIDE SEQUENCE [LARGE SCALE GENOMIC DNA]</scope>
    <source>
        <strain evidence="2 3">USBA 355</strain>
    </source>
</reference>
<dbReference type="PANTHER" id="PTHR35446:SF3">
    <property type="entry name" value="CMD DOMAIN-CONTAINING PROTEIN"/>
    <property type="match status" value="1"/>
</dbReference>
<dbReference type="EMBL" id="FWZX01000017">
    <property type="protein sequence ID" value="SMF48182.1"/>
    <property type="molecule type" value="Genomic_DNA"/>
</dbReference>
<dbReference type="SUPFAM" id="SSF69118">
    <property type="entry name" value="AhpD-like"/>
    <property type="match status" value="1"/>
</dbReference>
<dbReference type="Gene3D" id="1.20.1290.10">
    <property type="entry name" value="AhpD-like"/>
    <property type="match status" value="1"/>
</dbReference>
<dbReference type="GO" id="GO:0051920">
    <property type="term" value="F:peroxiredoxin activity"/>
    <property type="evidence" value="ECO:0007669"/>
    <property type="project" value="InterPro"/>
</dbReference>
<dbReference type="Proteomes" id="UP000192917">
    <property type="component" value="Unassembled WGS sequence"/>
</dbReference>
<protein>
    <submittedName>
        <fullName evidence="2">Uncharacterized peroxidase-related enzyme</fullName>
    </submittedName>
</protein>
<evidence type="ECO:0000313" key="2">
    <source>
        <dbReference type="EMBL" id="SMF48182.1"/>
    </source>
</evidence>
<dbReference type="InterPro" id="IPR003779">
    <property type="entry name" value="CMD-like"/>
</dbReference>
<feature type="domain" description="Carboxymuconolactone decarboxylase-like" evidence="1">
    <location>
        <begin position="41"/>
        <end position="108"/>
    </location>
</feature>
<dbReference type="AlphaFoldDB" id="A0A1Y6CCF8"/>
<dbReference type="InterPro" id="IPR029032">
    <property type="entry name" value="AhpD-like"/>
</dbReference>
<dbReference type="NCBIfam" id="TIGR00778">
    <property type="entry name" value="ahpD_dom"/>
    <property type="match status" value="1"/>
</dbReference>
<name>A0A1Y6CCF8_9PROT</name>
<keyword evidence="3" id="KW-1185">Reference proteome</keyword>